<dbReference type="InterPro" id="IPR023214">
    <property type="entry name" value="HAD_sf"/>
</dbReference>
<reference evidence="18" key="1">
    <citation type="journal article" date="2015" name="MBio">
        <title>Genome-Resolved Metagenomic Analysis Reveals Roles for Candidate Phyla and Other Microbial Community Members in Biogeochemical Transformations in Oil Reservoirs.</title>
        <authorList>
            <person name="Hu P."/>
            <person name="Tom L."/>
            <person name="Singh A."/>
            <person name="Thomas B.C."/>
            <person name="Baker B.J."/>
            <person name="Piceno Y.M."/>
            <person name="Andersen G.L."/>
            <person name="Banfield J.F."/>
        </authorList>
    </citation>
    <scope>NUCLEOTIDE SEQUENCE [LARGE SCALE GENOMIC DNA]</scope>
</reference>
<dbReference type="EC" id="7.2.2.10" evidence="2"/>
<evidence type="ECO:0000256" key="7">
    <source>
        <dbReference type="ARBA" id="ARBA00022741"/>
    </source>
</evidence>
<dbReference type="SMART" id="SM00831">
    <property type="entry name" value="Cation_ATPase_N"/>
    <property type="match status" value="1"/>
</dbReference>
<dbReference type="Gene3D" id="1.20.1110.10">
    <property type="entry name" value="Calcium-transporting ATPase, transmembrane domain"/>
    <property type="match status" value="1"/>
</dbReference>
<dbReference type="PANTHER" id="PTHR43294">
    <property type="entry name" value="SODIUM/POTASSIUM-TRANSPORTING ATPASE SUBUNIT ALPHA"/>
    <property type="match status" value="1"/>
</dbReference>
<dbReference type="PROSITE" id="PS00154">
    <property type="entry name" value="ATPASE_E1_E2"/>
    <property type="match status" value="1"/>
</dbReference>
<dbReference type="InterPro" id="IPR050510">
    <property type="entry name" value="Cation_transp_ATPase_P-type"/>
</dbReference>
<dbReference type="SUPFAM" id="SSF81665">
    <property type="entry name" value="Calcium ATPase, transmembrane domain M"/>
    <property type="match status" value="1"/>
</dbReference>
<feature type="domain" description="Cation-transporting P-type ATPase N-terminal" evidence="16">
    <location>
        <begin position="2"/>
        <end position="75"/>
    </location>
</feature>
<dbReference type="GO" id="GO:0006883">
    <property type="term" value="P:intracellular sodium ion homeostasis"/>
    <property type="evidence" value="ECO:0007669"/>
    <property type="project" value="TreeGrafter"/>
</dbReference>
<dbReference type="Pfam" id="PF00690">
    <property type="entry name" value="Cation_ATPase_N"/>
    <property type="match status" value="1"/>
</dbReference>
<dbReference type="SUPFAM" id="SSF81653">
    <property type="entry name" value="Calcium ATPase, transduction domain A"/>
    <property type="match status" value="1"/>
</dbReference>
<keyword evidence="13" id="KW-0406">Ion transport</keyword>
<dbReference type="SFLD" id="SFLDF00027">
    <property type="entry name" value="p-type_atpase"/>
    <property type="match status" value="1"/>
</dbReference>
<dbReference type="InterPro" id="IPR004014">
    <property type="entry name" value="ATPase_P-typ_cation-transptr_N"/>
</dbReference>
<dbReference type="EMBL" id="LGGD01000141">
    <property type="protein sequence ID" value="KUK61344.1"/>
    <property type="molecule type" value="Genomic_DNA"/>
</dbReference>
<feature type="transmembrane region" description="Helical" evidence="15">
    <location>
        <begin position="718"/>
        <end position="739"/>
    </location>
</feature>
<evidence type="ECO:0000256" key="3">
    <source>
        <dbReference type="ARBA" id="ARBA00022448"/>
    </source>
</evidence>
<dbReference type="PATRIC" id="fig|2198.4.peg.1500"/>
<evidence type="ECO:0000256" key="13">
    <source>
        <dbReference type="ARBA" id="ARBA00023065"/>
    </source>
</evidence>
<keyword evidence="11" id="KW-1278">Translocase</keyword>
<feature type="transmembrane region" description="Helical" evidence="15">
    <location>
        <begin position="791"/>
        <end position="809"/>
    </location>
</feature>
<evidence type="ECO:0000256" key="5">
    <source>
        <dbReference type="ARBA" id="ARBA00022568"/>
    </source>
</evidence>
<dbReference type="GO" id="GO:0030007">
    <property type="term" value="P:intracellular potassium ion homeostasis"/>
    <property type="evidence" value="ECO:0007669"/>
    <property type="project" value="TreeGrafter"/>
</dbReference>
<evidence type="ECO:0000256" key="10">
    <source>
        <dbReference type="ARBA" id="ARBA00022842"/>
    </source>
</evidence>
<keyword evidence="6 15" id="KW-0812">Transmembrane</keyword>
<feature type="transmembrane region" description="Helical" evidence="15">
    <location>
        <begin position="760"/>
        <end position="779"/>
    </location>
</feature>
<keyword evidence="14 15" id="KW-0472">Membrane</keyword>
<evidence type="ECO:0000256" key="11">
    <source>
        <dbReference type="ARBA" id="ARBA00022967"/>
    </source>
</evidence>
<dbReference type="Pfam" id="PF08282">
    <property type="entry name" value="Hydrolase_3"/>
    <property type="match status" value="1"/>
</dbReference>
<dbReference type="Pfam" id="PF00689">
    <property type="entry name" value="Cation_ATPase_C"/>
    <property type="match status" value="1"/>
</dbReference>
<feature type="transmembrane region" description="Helical" evidence="15">
    <location>
        <begin position="861"/>
        <end position="878"/>
    </location>
</feature>
<dbReference type="PRINTS" id="PR00119">
    <property type="entry name" value="CATATPASE"/>
</dbReference>
<dbReference type="PRINTS" id="PR00120">
    <property type="entry name" value="HATPASE"/>
</dbReference>
<dbReference type="PANTHER" id="PTHR43294:SF21">
    <property type="entry name" value="CATION TRANSPORTING ATPASE"/>
    <property type="match status" value="1"/>
</dbReference>
<dbReference type="GO" id="GO:1902600">
    <property type="term" value="P:proton transmembrane transport"/>
    <property type="evidence" value="ECO:0007669"/>
    <property type="project" value="TreeGrafter"/>
</dbReference>
<dbReference type="FunFam" id="2.70.150.10:FF:000014">
    <property type="entry name" value="Calcium-transporting ATPase, putative"/>
    <property type="match status" value="1"/>
</dbReference>
<dbReference type="Gene3D" id="2.70.150.10">
    <property type="entry name" value="Calcium-transporting ATPase, cytoplasmic transduction domain A"/>
    <property type="match status" value="1"/>
</dbReference>
<evidence type="ECO:0000256" key="2">
    <source>
        <dbReference type="ARBA" id="ARBA00012790"/>
    </source>
</evidence>
<gene>
    <name evidence="17" type="ORF">XD82_1160</name>
</gene>
<feature type="transmembrane region" description="Helical" evidence="15">
    <location>
        <begin position="688"/>
        <end position="712"/>
    </location>
</feature>
<dbReference type="Pfam" id="PF13246">
    <property type="entry name" value="Cation_ATPase"/>
    <property type="match status" value="1"/>
</dbReference>
<dbReference type="GO" id="GO:0005391">
    <property type="term" value="F:P-type sodium:potassium-exchanging transporter activity"/>
    <property type="evidence" value="ECO:0007669"/>
    <property type="project" value="TreeGrafter"/>
</dbReference>
<dbReference type="InterPro" id="IPR001757">
    <property type="entry name" value="P_typ_ATPase"/>
</dbReference>
<dbReference type="Gene3D" id="3.40.1110.10">
    <property type="entry name" value="Calcium-transporting ATPase, cytoplasmic domain N"/>
    <property type="match status" value="1"/>
</dbReference>
<dbReference type="Proteomes" id="UP000054323">
    <property type="component" value="Unassembled WGS sequence"/>
</dbReference>
<keyword evidence="5" id="KW-0109">Calcium transport</keyword>
<feature type="transmembrane region" description="Helical" evidence="15">
    <location>
        <begin position="239"/>
        <end position="263"/>
    </location>
</feature>
<evidence type="ECO:0000256" key="15">
    <source>
        <dbReference type="SAM" id="Phobius"/>
    </source>
</evidence>
<dbReference type="InterPro" id="IPR036412">
    <property type="entry name" value="HAD-like_sf"/>
</dbReference>
<dbReference type="GO" id="GO:0005524">
    <property type="term" value="F:ATP binding"/>
    <property type="evidence" value="ECO:0007669"/>
    <property type="project" value="UniProtKB-KW"/>
</dbReference>
<dbReference type="FunFam" id="3.40.50.1000:FF:000028">
    <property type="entry name" value="Calcium-transporting P-type ATPase, putative"/>
    <property type="match status" value="1"/>
</dbReference>
<keyword evidence="8" id="KW-0106">Calcium</keyword>
<name>A0A117LQ60_9EURY</name>
<dbReference type="Gene3D" id="3.40.50.1000">
    <property type="entry name" value="HAD superfamily/HAD-like"/>
    <property type="match status" value="1"/>
</dbReference>
<organism evidence="17 18">
    <name type="scientific">Methanoculleus marisnigri</name>
    <dbReference type="NCBI Taxonomy" id="2198"/>
    <lineage>
        <taxon>Archaea</taxon>
        <taxon>Methanobacteriati</taxon>
        <taxon>Methanobacteriota</taxon>
        <taxon>Stenosarchaea group</taxon>
        <taxon>Methanomicrobia</taxon>
        <taxon>Methanomicrobiales</taxon>
        <taxon>Methanomicrobiaceae</taxon>
        <taxon>Methanoculleus</taxon>
    </lineage>
</organism>
<evidence type="ECO:0000256" key="12">
    <source>
        <dbReference type="ARBA" id="ARBA00022989"/>
    </source>
</evidence>
<dbReference type="InterPro" id="IPR008250">
    <property type="entry name" value="ATPase_P-typ_transduc_dom_A_sf"/>
</dbReference>
<dbReference type="NCBIfam" id="TIGR01494">
    <property type="entry name" value="ATPase_P-type"/>
    <property type="match status" value="2"/>
</dbReference>
<keyword evidence="7" id="KW-0547">Nucleotide-binding</keyword>
<feature type="transmembrane region" description="Helical" evidence="15">
    <location>
        <begin position="269"/>
        <end position="295"/>
    </location>
</feature>
<sequence>MNAHSLSVEEVLETLNADREGLSASEAAERLERFGPNSLPRGRKKNPLIRFLSHFNDVLIYVLLASAVVTALLNHWVDTIVILGVVVINVFVGFLQEGKAEKAIDAVRNMLSVENRVLRDGQKKTIPAEELVPGDIVKLSSGDRVPADLRVLDVHELRVNEASLTGESETVSKTPEPVEDDAALGDRTCMTYSGTIVASGTATAVVVATGEHTEIGRINRMLSDVETMTTPLLRQVNRFGIVLSIIILALAGTIFALGFFLARMPLEELFLAVVAIAVAAIPEGLPAVISIILAIGVRRMAGRNAIIRRLPGVETLGSVAIICTDKTGTLTKSEMTVTRVVLPGSVVEVEGAGYSPEGKLTAEGGGPEPEGDKAFNWFVTAGAVCNEARLFEEEGSWNVDGNPTEGALLTLAKKAGQEPEEAARTWKRIDAIPFESDHKFMATLNESGGERKVFLKGAPEAVLDRCDSQMKQDGGTEEIDRSDWEKRSEDLADEGFRLLAVAMAERSSGSDDLTFDDVEEGFTLLGFAAIMDPPRPEAIEALEKCKNAGIRVKMITGDHARTAVAIARSMGIGDGERVMTGPEIEKADDEELVSQVEGIDVFARVSPEHKLRLVSALQERGHITAMTGDGVNDAPALKRADIGIAMGKKGTEAAKEAAEMVLADDNFASIVHAVEEGRTVYDNLKKTILFMLPTNGGEALVIITAIALGFVIPLTPVQVLWVNMATAVTLALALAFEPMEKDVMERPPRPPGQPLVQLSMLFRITYVSVLLMVGSFGMFAWYRAGGASVEFARTVAVNTLIIGEIVYLFNSRYIKESSLSLKGFRATPQVWGATAAVLVMQMPFTYLPLMQGVFGTEALGLHDWIRILAVGAALFLIVEAEKVLTRKTVLSGL</sequence>
<evidence type="ECO:0000259" key="16">
    <source>
        <dbReference type="SMART" id="SM00831"/>
    </source>
</evidence>
<proteinExistence type="predicted"/>
<dbReference type="InterPro" id="IPR018303">
    <property type="entry name" value="ATPase_P-typ_P_site"/>
</dbReference>
<evidence type="ECO:0000256" key="8">
    <source>
        <dbReference type="ARBA" id="ARBA00022837"/>
    </source>
</evidence>
<comment type="subcellular location">
    <subcellularLocation>
        <location evidence="1">Cell membrane</location>
        <topology evidence="1">Multi-pass membrane protein</topology>
    </subcellularLocation>
</comment>
<evidence type="ECO:0000256" key="14">
    <source>
        <dbReference type="ARBA" id="ARBA00023136"/>
    </source>
</evidence>
<evidence type="ECO:0000313" key="18">
    <source>
        <dbReference type="Proteomes" id="UP000054323"/>
    </source>
</evidence>
<dbReference type="InterPro" id="IPR006068">
    <property type="entry name" value="ATPase_P-typ_cation-transptr_C"/>
</dbReference>
<dbReference type="GO" id="GO:1990573">
    <property type="term" value="P:potassium ion import across plasma membrane"/>
    <property type="evidence" value="ECO:0007669"/>
    <property type="project" value="TreeGrafter"/>
</dbReference>
<feature type="transmembrane region" description="Helical" evidence="15">
    <location>
        <begin position="79"/>
        <end position="95"/>
    </location>
</feature>
<protein>
    <recommendedName>
        <fullName evidence="2">P-type Ca(2+) transporter</fullName>
        <ecNumber evidence="2">7.2.2.10</ecNumber>
    </recommendedName>
</protein>
<feature type="transmembrane region" description="Helical" evidence="15">
    <location>
        <begin position="51"/>
        <end position="73"/>
    </location>
</feature>
<dbReference type="AlphaFoldDB" id="A0A117LQ60"/>
<keyword evidence="3" id="KW-0813">Transport</keyword>
<evidence type="ECO:0000256" key="1">
    <source>
        <dbReference type="ARBA" id="ARBA00004651"/>
    </source>
</evidence>
<feature type="transmembrane region" description="Helical" evidence="15">
    <location>
        <begin position="830"/>
        <end position="849"/>
    </location>
</feature>
<keyword evidence="12 15" id="KW-1133">Transmembrane helix</keyword>
<dbReference type="Pfam" id="PF00122">
    <property type="entry name" value="E1-E2_ATPase"/>
    <property type="match status" value="1"/>
</dbReference>
<evidence type="ECO:0000256" key="6">
    <source>
        <dbReference type="ARBA" id="ARBA00022692"/>
    </source>
</evidence>
<dbReference type="InterPro" id="IPR023298">
    <property type="entry name" value="ATPase_P-typ_TM_dom_sf"/>
</dbReference>
<dbReference type="GO" id="GO:0005886">
    <property type="term" value="C:plasma membrane"/>
    <property type="evidence" value="ECO:0007669"/>
    <property type="project" value="UniProtKB-SubCell"/>
</dbReference>
<dbReference type="SFLD" id="SFLDS00003">
    <property type="entry name" value="Haloacid_Dehalogenase"/>
    <property type="match status" value="1"/>
</dbReference>
<dbReference type="GO" id="GO:0016887">
    <property type="term" value="F:ATP hydrolysis activity"/>
    <property type="evidence" value="ECO:0007669"/>
    <property type="project" value="InterPro"/>
</dbReference>
<dbReference type="GO" id="GO:0005388">
    <property type="term" value="F:P-type calcium transporter activity"/>
    <property type="evidence" value="ECO:0007669"/>
    <property type="project" value="UniProtKB-EC"/>
</dbReference>
<dbReference type="InterPro" id="IPR044492">
    <property type="entry name" value="P_typ_ATPase_HD_dom"/>
</dbReference>
<dbReference type="InterPro" id="IPR059000">
    <property type="entry name" value="ATPase_P-type_domA"/>
</dbReference>
<evidence type="ECO:0000256" key="4">
    <source>
        <dbReference type="ARBA" id="ARBA00022475"/>
    </source>
</evidence>
<dbReference type="SFLD" id="SFLDG00002">
    <property type="entry name" value="C1.7:_P-type_atpase_like"/>
    <property type="match status" value="1"/>
</dbReference>
<accession>A0A117LQ60</accession>
<keyword evidence="10" id="KW-0460">Magnesium</keyword>
<dbReference type="SUPFAM" id="SSF56784">
    <property type="entry name" value="HAD-like"/>
    <property type="match status" value="1"/>
</dbReference>
<dbReference type="CDD" id="cd02080">
    <property type="entry name" value="P-type_ATPase_cation"/>
    <property type="match status" value="1"/>
</dbReference>
<dbReference type="SUPFAM" id="SSF81660">
    <property type="entry name" value="Metal cation-transporting ATPase, ATP-binding domain N"/>
    <property type="match status" value="1"/>
</dbReference>
<dbReference type="InterPro" id="IPR023299">
    <property type="entry name" value="ATPase_P-typ_cyto_dom_N"/>
</dbReference>
<evidence type="ECO:0000313" key="17">
    <source>
        <dbReference type="EMBL" id="KUK61344.1"/>
    </source>
</evidence>
<keyword evidence="9" id="KW-0067">ATP-binding</keyword>
<evidence type="ECO:0000256" key="9">
    <source>
        <dbReference type="ARBA" id="ARBA00022840"/>
    </source>
</evidence>
<comment type="caution">
    <text evidence="17">The sequence shown here is derived from an EMBL/GenBank/DDBJ whole genome shotgun (WGS) entry which is preliminary data.</text>
</comment>
<keyword evidence="4" id="KW-1003">Cell membrane</keyword>
<dbReference type="GO" id="GO:0036376">
    <property type="term" value="P:sodium ion export across plasma membrane"/>
    <property type="evidence" value="ECO:0007669"/>
    <property type="project" value="TreeGrafter"/>
</dbReference>